<reference evidence="2 3" key="1">
    <citation type="submission" date="2019-03" db="EMBL/GenBank/DDBJ databases">
        <title>Single cell metagenomics reveals metabolic interactions within the superorganism composed of flagellate Streblomastix strix and complex community of Bacteroidetes bacteria on its surface.</title>
        <authorList>
            <person name="Treitli S.C."/>
            <person name="Kolisko M."/>
            <person name="Husnik F."/>
            <person name="Keeling P."/>
            <person name="Hampl V."/>
        </authorList>
    </citation>
    <scope>NUCLEOTIDE SEQUENCE [LARGE SCALE GENOMIC DNA]</scope>
    <source>
        <strain evidence="2">ST1C</strain>
    </source>
</reference>
<evidence type="ECO:0000256" key="1">
    <source>
        <dbReference type="SAM" id="MobiDB-lite"/>
    </source>
</evidence>
<dbReference type="EMBL" id="SNRW01000266">
    <property type="protein sequence ID" value="KAA6402227.1"/>
    <property type="molecule type" value="Genomic_DNA"/>
</dbReference>
<dbReference type="AlphaFoldDB" id="A0A5J4X4J6"/>
<accession>A0A5J4X4J6</accession>
<name>A0A5J4X4J6_9EUKA</name>
<protein>
    <submittedName>
        <fullName evidence="2">Uncharacterized protein</fullName>
    </submittedName>
</protein>
<dbReference type="Proteomes" id="UP000324800">
    <property type="component" value="Unassembled WGS sequence"/>
</dbReference>
<comment type="caution">
    <text evidence="2">The sequence shown here is derived from an EMBL/GenBank/DDBJ whole genome shotgun (WGS) entry which is preliminary data.</text>
</comment>
<organism evidence="2 3">
    <name type="scientific">Streblomastix strix</name>
    <dbReference type="NCBI Taxonomy" id="222440"/>
    <lineage>
        <taxon>Eukaryota</taxon>
        <taxon>Metamonada</taxon>
        <taxon>Preaxostyla</taxon>
        <taxon>Oxymonadida</taxon>
        <taxon>Streblomastigidae</taxon>
        <taxon>Streblomastix</taxon>
    </lineage>
</organism>
<sequence length="375" mass="42766">MLTGDLHDGDEQSQHMNRENEHPGLSQRTGNDTGQVPPFMRALLWRPLNSPAAQRLQLQLDANTQIYEQYYKKKAADLDSTGKRVSKHEHTLLLQRKDEMLGPELNKFGVHPSTGEGDAKAEVETSQFAVLIQRACVAGSAAMTQEDPVAVQRFFLTIHHAERIIAGDTQQRRELALVNEQFKEALGKGDDAYGVLGKLSKDRIKEQVQINQVIQPHPATQTPVNQLTQPQINQEQTQIQFQPSNPVQFQVANSYGSQSRYINPKQLARAALFSQYQGFGRGPFKRNRNGIPQFDNQQQYQYPMNNFFQQPYSSSQFQHHQMQLFQLQSALYAPQPMMFNPNVQISLWFTPQQTIISQQQPILPHNKVMFSQLQS</sequence>
<feature type="compositionally biased region" description="Basic and acidic residues" evidence="1">
    <location>
        <begin position="1"/>
        <end position="22"/>
    </location>
</feature>
<feature type="region of interest" description="Disordered" evidence="1">
    <location>
        <begin position="1"/>
        <end position="37"/>
    </location>
</feature>
<evidence type="ECO:0000313" key="2">
    <source>
        <dbReference type="EMBL" id="KAA6402227.1"/>
    </source>
</evidence>
<evidence type="ECO:0000313" key="3">
    <source>
        <dbReference type="Proteomes" id="UP000324800"/>
    </source>
</evidence>
<proteinExistence type="predicted"/>
<gene>
    <name evidence="2" type="ORF">EZS28_002242</name>
</gene>